<keyword evidence="3" id="KW-0540">Nuclease</keyword>
<name>A0A1F2UI39_9ACTN</name>
<keyword evidence="4" id="KW-0378">Hydrolase</keyword>
<dbReference type="AlphaFoldDB" id="A0A1F2UI39"/>
<proteinExistence type="inferred from homology"/>
<reference evidence="7 8" key="1">
    <citation type="journal article" date="2016" name="Nat. Commun.">
        <title>Thousands of microbial genomes shed light on interconnected biogeochemical processes in an aquifer system.</title>
        <authorList>
            <person name="Anantharaman K."/>
            <person name="Brown C.T."/>
            <person name="Hug L.A."/>
            <person name="Sharon I."/>
            <person name="Castelle C.J."/>
            <person name="Probst A.J."/>
            <person name="Thomas B.C."/>
            <person name="Singh A."/>
            <person name="Wilkins M.J."/>
            <person name="Karaoz U."/>
            <person name="Brodie E.L."/>
            <person name="Williams K.H."/>
            <person name="Hubbard S.S."/>
            <person name="Banfield J.F."/>
        </authorList>
    </citation>
    <scope>NUCLEOTIDE SEQUENCE [LARGE SCALE GENOMIC DNA]</scope>
</reference>
<evidence type="ECO:0000313" key="7">
    <source>
        <dbReference type="EMBL" id="OFW32700.1"/>
    </source>
</evidence>
<evidence type="ECO:0000313" key="8">
    <source>
        <dbReference type="Proteomes" id="UP000178086"/>
    </source>
</evidence>
<dbReference type="Gene3D" id="1.10.287.1040">
    <property type="entry name" value="Exonuclease VII, small subunit"/>
    <property type="match status" value="1"/>
</dbReference>
<dbReference type="SUPFAM" id="SSF116842">
    <property type="entry name" value="XseB-like"/>
    <property type="match status" value="1"/>
</dbReference>
<dbReference type="NCBIfam" id="TIGR01280">
    <property type="entry name" value="xseB"/>
    <property type="match status" value="1"/>
</dbReference>
<gene>
    <name evidence="7" type="ORF">A2074_03060</name>
</gene>
<keyword evidence="5" id="KW-0269">Exonuclease</keyword>
<evidence type="ECO:0000256" key="3">
    <source>
        <dbReference type="ARBA" id="ARBA00022722"/>
    </source>
</evidence>
<dbReference type="Proteomes" id="UP000178086">
    <property type="component" value="Unassembled WGS sequence"/>
</dbReference>
<evidence type="ECO:0000256" key="6">
    <source>
        <dbReference type="NCBIfam" id="TIGR01280"/>
    </source>
</evidence>
<dbReference type="Pfam" id="PF02609">
    <property type="entry name" value="Exonuc_VII_S"/>
    <property type="match status" value="1"/>
</dbReference>
<keyword evidence="2" id="KW-0963">Cytoplasm</keyword>
<sequence length="69" mass="7990">MEKLSYDHALDRLEEIAEQVRKKEISLEASLDLLEESIQLATLCNQQIDYTAWIPQNEEDSPGEDIVDR</sequence>
<dbReference type="InterPro" id="IPR037004">
    <property type="entry name" value="Exonuc_VII_ssu_sf"/>
</dbReference>
<protein>
    <recommendedName>
        <fullName evidence="6">Exodeoxyribonuclease VII small subunit</fullName>
        <ecNumber evidence="6">3.1.11.6</ecNumber>
    </recommendedName>
</protein>
<dbReference type="GO" id="GO:0009318">
    <property type="term" value="C:exodeoxyribonuclease VII complex"/>
    <property type="evidence" value="ECO:0007669"/>
    <property type="project" value="UniProtKB-UniRule"/>
</dbReference>
<dbReference type="GO" id="GO:0008855">
    <property type="term" value="F:exodeoxyribonuclease VII activity"/>
    <property type="evidence" value="ECO:0007669"/>
    <property type="project" value="UniProtKB-UniRule"/>
</dbReference>
<dbReference type="GO" id="GO:0006308">
    <property type="term" value="P:DNA catabolic process"/>
    <property type="evidence" value="ECO:0007669"/>
    <property type="project" value="UniProtKB-UniRule"/>
</dbReference>
<evidence type="ECO:0000256" key="2">
    <source>
        <dbReference type="ARBA" id="ARBA00022490"/>
    </source>
</evidence>
<comment type="similarity">
    <text evidence="1">Belongs to the XseB family.</text>
</comment>
<evidence type="ECO:0000256" key="4">
    <source>
        <dbReference type="ARBA" id="ARBA00022801"/>
    </source>
</evidence>
<accession>A0A1F2UI39</accession>
<evidence type="ECO:0000256" key="5">
    <source>
        <dbReference type="ARBA" id="ARBA00022839"/>
    </source>
</evidence>
<dbReference type="InterPro" id="IPR003761">
    <property type="entry name" value="Exonuc_VII_S"/>
</dbReference>
<dbReference type="EMBL" id="MELI01000088">
    <property type="protein sequence ID" value="OFW32700.1"/>
    <property type="molecule type" value="Genomic_DNA"/>
</dbReference>
<comment type="caution">
    <text evidence="7">The sequence shown here is derived from an EMBL/GenBank/DDBJ whole genome shotgun (WGS) entry which is preliminary data.</text>
</comment>
<dbReference type="EC" id="3.1.11.6" evidence="6"/>
<evidence type="ECO:0000256" key="1">
    <source>
        <dbReference type="ARBA" id="ARBA00009998"/>
    </source>
</evidence>
<organism evidence="7 8">
    <name type="scientific">Candidatus Aquicultor primus</name>
    <dbReference type="NCBI Taxonomy" id="1797195"/>
    <lineage>
        <taxon>Bacteria</taxon>
        <taxon>Bacillati</taxon>
        <taxon>Actinomycetota</taxon>
        <taxon>Candidatus Aquicultoria</taxon>
        <taxon>Candidatus Aquicultorales</taxon>
        <taxon>Candidatus Aquicultoraceae</taxon>
        <taxon>Candidatus Aquicultor</taxon>
    </lineage>
</organism>